<comment type="function">
    <text evidence="1">Involved in peptidoglycan biosynthesis. Transports lipid-linked peptidoglycan precursors from the inner to the outer leaflet of the cytoplasmic membrane.</text>
</comment>
<evidence type="ECO:0000313" key="2">
    <source>
        <dbReference type="EMBL" id="CAH0997995.1"/>
    </source>
</evidence>
<keyword evidence="3" id="KW-1185">Reference proteome</keyword>
<dbReference type="InterPro" id="IPR021260">
    <property type="entry name" value="Amj"/>
</dbReference>
<sequence>MTYNILIISLLTFLIHFVGTIAYAVRIVGIRTGKNAISWAMFNIISLFARVATTFQAPLLAKTIENNIHLGKVNDVSDFRIIIFAATLATCVGAFAIPTAHRFLQKGVESLYHHQSMTKVIWKIFRLKTFFHFWKSLTWPKLSNLSFFLKYRDIPLKIMFLQAIVNAVLTVSVLSCLYAGYLNPSLRSTTASMTGVANSVAVILSLVFLDPNMAILTDRVLAGKKTQAYFRKYFVFVVFSRLIGTILGQLLLIPIAHFVIYIAENLYV</sequence>
<keyword evidence="1" id="KW-0813">Transport</keyword>
<organism evidence="2 3">
    <name type="scientific">Emticicia aquatica</name>
    <dbReference type="NCBI Taxonomy" id="1681835"/>
    <lineage>
        <taxon>Bacteria</taxon>
        <taxon>Pseudomonadati</taxon>
        <taxon>Bacteroidota</taxon>
        <taxon>Cytophagia</taxon>
        <taxon>Cytophagales</taxon>
        <taxon>Leadbetterellaceae</taxon>
        <taxon>Emticicia</taxon>
    </lineage>
</organism>
<gene>
    <name evidence="1 2" type="primary">amj</name>
    <name evidence="2" type="ORF">EMA8858_04130</name>
</gene>
<keyword evidence="1" id="KW-1003">Cell membrane</keyword>
<keyword evidence="1" id="KW-1133">Transmembrane helix</keyword>
<keyword evidence="1" id="KW-0133">Cell shape</keyword>
<feature type="transmembrane region" description="Helical" evidence="1">
    <location>
        <begin position="79"/>
        <end position="97"/>
    </location>
</feature>
<keyword evidence="1" id="KW-0472">Membrane</keyword>
<dbReference type="RefSeq" id="WP_238808803.1">
    <property type="nucleotide sequence ID" value="NZ_CAKLPY010000009.1"/>
</dbReference>
<feature type="transmembrane region" description="Helical" evidence="1">
    <location>
        <begin position="201"/>
        <end position="221"/>
    </location>
</feature>
<proteinExistence type="inferred from homology"/>
<keyword evidence="1" id="KW-0961">Cell wall biogenesis/degradation</keyword>
<keyword evidence="1" id="KW-0573">Peptidoglycan synthesis</keyword>
<evidence type="ECO:0000256" key="1">
    <source>
        <dbReference type="HAMAP-Rule" id="MF_02077"/>
    </source>
</evidence>
<comment type="pathway">
    <text evidence="1">Cell wall biogenesis; peptidoglycan biosynthesis.</text>
</comment>
<feature type="transmembrane region" description="Helical" evidence="1">
    <location>
        <begin position="37"/>
        <end position="59"/>
    </location>
</feature>
<feature type="transmembrane region" description="Helical" evidence="1">
    <location>
        <begin position="6"/>
        <end position="25"/>
    </location>
</feature>
<evidence type="ECO:0000313" key="3">
    <source>
        <dbReference type="Proteomes" id="UP000837932"/>
    </source>
</evidence>
<dbReference type="HAMAP" id="MF_02077">
    <property type="entry name" value="Amj_flippase"/>
    <property type="match status" value="1"/>
</dbReference>
<comment type="caution">
    <text evidence="2">The sequence shown here is derived from an EMBL/GenBank/DDBJ whole genome shotgun (WGS) entry which is preliminary data.</text>
</comment>
<comment type="similarity">
    <text evidence="1">Belongs to the Amj family.</text>
</comment>
<feature type="transmembrane region" description="Helical" evidence="1">
    <location>
        <begin position="233"/>
        <end position="263"/>
    </location>
</feature>
<dbReference type="Pfam" id="PF10997">
    <property type="entry name" value="Amj"/>
    <property type="match status" value="1"/>
</dbReference>
<keyword evidence="1" id="KW-0812">Transmembrane</keyword>
<feature type="transmembrane region" description="Helical" evidence="1">
    <location>
        <begin position="158"/>
        <end position="181"/>
    </location>
</feature>
<name>A0ABN8EY13_9BACT</name>
<dbReference type="EMBL" id="CAKLPY010000009">
    <property type="protein sequence ID" value="CAH0997995.1"/>
    <property type="molecule type" value="Genomic_DNA"/>
</dbReference>
<dbReference type="Proteomes" id="UP000837932">
    <property type="component" value="Unassembled WGS sequence"/>
</dbReference>
<accession>A0ABN8EY13</accession>
<protein>
    <recommendedName>
        <fullName evidence="1">Lipid II flippase Amj</fullName>
    </recommendedName>
</protein>
<reference evidence="2" key="1">
    <citation type="submission" date="2021-12" db="EMBL/GenBank/DDBJ databases">
        <authorList>
            <person name="Rodrigo-Torres L."/>
            <person name="Arahal R. D."/>
            <person name="Lucena T."/>
        </authorList>
    </citation>
    <scope>NUCLEOTIDE SEQUENCE</scope>
    <source>
        <strain evidence="2">CECT 8858</strain>
    </source>
</reference>
<comment type="subcellular location">
    <subcellularLocation>
        <location evidence="1">Cell membrane</location>
        <topology evidence="1">Multi-pass membrane protein</topology>
    </subcellularLocation>
</comment>